<dbReference type="InterPro" id="IPR000089">
    <property type="entry name" value="Biotin_lipoyl"/>
</dbReference>
<evidence type="ECO:0000313" key="3">
    <source>
        <dbReference type="EMBL" id="MER6981386.1"/>
    </source>
</evidence>
<dbReference type="InterPro" id="IPR050709">
    <property type="entry name" value="Biotin_Carboxyl_Carrier/Decarb"/>
</dbReference>
<feature type="domain" description="Lipoyl-binding" evidence="2">
    <location>
        <begin position="99"/>
        <end position="176"/>
    </location>
</feature>
<feature type="non-terminal residue" evidence="3">
    <location>
        <position position="1"/>
    </location>
</feature>
<dbReference type="SUPFAM" id="SSF51230">
    <property type="entry name" value="Single hybrid motif"/>
    <property type="match status" value="1"/>
</dbReference>
<dbReference type="Pfam" id="PF21139">
    <property type="entry name" value="BT_MCC_alpha"/>
    <property type="match status" value="1"/>
</dbReference>
<dbReference type="PANTHER" id="PTHR45266:SF3">
    <property type="entry name" value="OXALOACETATE DECARBOXYLASE ALPHA CHAIN"/>
    <property type="match status" value="1"/>
</dbReference>
<dbReference type="InterPro" id="IPR011053">
    <property type="entry name" value="Single_hybrid_motif"/>
</dbReference>
<comment type="caution">
    <text evidence="3">The sequence shown here is derived from an EMBL/GenBank/DDBJ whole genome shotgun (WGS) entry which is preliminary data.</text>
</comment>
<accession>A0ABV1WB25</accession>
<dbReference type="Proteomes" id="UP001458415">
    <property type="component" value="Unassembled WGS sequence"/>
</dbReference>
<keyword evidence="1" id="KW-0092">Biotin</keyword>
<name>A0ABV1WB25_9ACTN</name>
<dbReference type="PROSITE" id="PS00188">
    <property type="entry name" value="BIOTIN"/>
    <property type="match status" value="1"/>
</dbReference>
<dbReference type="EMBL" id="JBEPCU010000754">
    <property type="protein sequence ID" value="MER6981386.1"/>
    <property type="molecule type" value="Genomic_DNA"/>
</dbReference>
<dbReference type="Gene3D" id="2.40.50.100">
    <property type="match status" value="1"/>
</dbReference>
<gene>
    <name evidence="3" type="ORF">ABT317_31550</name>
</gene>
<reference evidence="3 4" key="1">
    <citation type="submission" date="2024-06" db="EMBL/GenBank/DDBJ databases">
        <title>The Natural Products Discovery Center: Release of the First 8490 Sequenced Strains for Exploring Actinobacteria Biosynthetic Diversity.</title>
        <authorList>
            <person name="Kalkreuter E."/>
            <person name="Kautsar S.A."/>
            <person name="Yang D."/>
            <person name="Bader C.D."/>
            <person name="Teijaro C.N."/>
            <person name="Fluegel L."/>
            <person name="Davis C.M."/>
            <person name="Simpson J.R."/>
            <person name="Lauterbach L."/>
            <person name="Steele A.D."/>
            <person name="Gui C."/>
            <person name="Meng S."/>
            <person name="Li G."/>
            <person name="Viehrig K."/>
            <person name="Ye F."/>
            <person name="Su P."/>
            <person name="Kiefer A.F."/>
            <person name="Nichols A."/>
            <person name="Cepeda A.J."/>
            <person name="Yan W."/>
            <person name="Fan B."/>
            <person name="Jiang Y."/>
            <person name="Adhikari A."/>
            <person name="Zheng C.-J."/>
            <person name="Schuster L."/>
            <person name="Cowan T.M."/>
            <person name="Smanski M.J."/>
            <person name="Chevrette M.G."/>
            <person name="De Carvalho L.P.S."/>
            <person name="Shen B."/>
        </authorList>
    </citation>
    <scope>NUCLEOTIDE SEQUENCE [LARGE SCALE GENOMIC DNA]</scope>
    <source>
        <strain evidence="3 4">NPDC000634</strain>
    </source>
</reference>
<sequence>AAALADAHGRSRFGGWRNLPSQPQTKRYLMAGEEHEARYRHTRTGLAADAPGVRVVHADARTVVLEVDGVRRRFEVARYGDQVYVGPTALTALSRFPDPAAQRAPGSLLAPMPGTVVRVADGLAVGAAVRAGEPLLWLEAMKMEHKITAPVTGTVTALHAAPGRQVEVGALLAVVEAIAADAPAVEANQEDQ</sequence>
<organism evidence="3 4">
    <name type="scientific">Streptomyces carpinensis</name>
    <dbReference type="NCBI Taxonomy" id="66369"/>
    <lineage>
        <taxon>Bacteria</taxon>
        <taxon>Bacillati</taxon>
        <taxon>Actinomycetota</taxon>
        <taxon>Actinomycetes</taxon>
        <taxon>Kitasatosporales</taxon>
        <taxon>Streptomycetaceae</taxon>
        <taxon>Streptomyces</taxon>
    </lineage>
</organism>
<dbReference type="InterPro" id="IPR048429">
    <property type="entry name" value="MCC_alpha_BT"/>
</dbReference>
<dbReference type="PROSITE" id="PS50968">
    <property type="entry name" value="BIOTINYL_LIPOYL"/>
    <property type="match status" value="1"/>
</dbReference>
<dbReference type="PANTHER" id="PTHR45266">
    <property type="entry name" value="OXALOACETATE DECARBOXYLASE ALPHA CHAIN"/>
    <property type="match status" value="1"/>
</dbReference>
<protein>
    <submittedName>
        <fullName evidence="3">Biotin/lipoyl-containing protein</fullName>
    </submittedName>
</protein>
<evidence type="ECO:0000256" key="1">
    <source>
        <dbReference type="ARBA" id="ARBA00023267"/>
    </source>
</evidence>
<dbReference type="InterPro" id="IPR001882">
    <property type="entry name" value="Biotin_BS"/>
</dbReference>
<keyword evidence="4" id="KW-1185">Reference proteome</keyword>
<evidence type="ECO:0000313" key="4">
    <source>
        <dbReference type="Proteomes" id="UP001458415"/>
    </source>
</evidence>
<dbReference type="Pfam" id="PF00364">
    <property type="entry name" value="Biotin_lipoyl"/>
    <property type="match status" value="1"/>
</dbReference>
<proteinExistence type="predicted"/>
<dbReference type="CDD" id="cd06850">
    <property type="entry name" value="biotinyl_domain"/>
    <property type="match status" value="1"/>
</dbReference>
<evidence type="ECO:0000259" key="2">
    <source>
        <dbReference type="PROSITE" id="PS50968"/>
    </source>
</evidence>